<accession>A0A812RX61</accession>
<dbReference type="Proteomes" id="UP000649617">
    <property type="component" value="Unassembled WGS sequence"/>
</dbReference>
<reference evidence="1" key="1">
    <citation type="submission" date="2021-02" db="EMBL/GenBank/DDBJ databases">
        <authorList>
            <person name="Dougan E. K."/>
            <person name="Rhodes N."/>
            <person name="Thang M."/>
            <person name="Chan C."/>
        </authorList>
    </citation>
    <scope>NUCLEOTIDE SEQUENCE</scope>
</reference>
<protein>
    <submittedName>
        <fullName evidence="1">Uncharacterized protein</fullName>
    </submittedName>
</protein>
<sequence>DDVSTTLVSSGQEISPKPMIRRSYYDPAVRAREQVISVKPSHKKLVIPAHEVDEPKIPAKVE</sequence>
<keyword evidence="2" id="KW-1185">Reference proteome</keyword>
<evidence type="ECO:0000313" key="1">
    <source>
        <dbReference type="EMBL" id="CAE7454831.1"/>
    </source>
</evidence>
<dbReference type="EMBL" id="CAJNIZ010021691">
    <property type="protein sequence ID" value="CAE7454831.1"/>
    <property type="molecule type" value="Genomic_DNA"/>
</dbReference>
<name>A0A812RX61_SYMPI</name>
<dbReference type="AlphaFoldDB" id="A0A812RX61"/>
<proteinExistence type="predicted"/>
<evidence type="ECO:0000313" key="2">
    <source>
        <dbReference type="Proteomes" id="UP000649617"/>
    </source>
</evidence>
<gene>
    <name evidence="1" type="ORF">SPIL2461_LOCUS11166</name>
</gene>
<feature type="non-terminal residue" evidence="1">
    <location>
        <position position="1"/>
    </location>
</feature>
<comment type="caution">
    <text evidence="1">The sequence shown here is derived from an EMBL/GenBank/DDBJ whole genome shotgun (WGS) entry which is preliminary data.</text>
</comment>
<feature type="non-terminal residue" evidence="1">
    <location>
        <position position="62"/>
    </location>
</feature>
<organism evidence="1 2">
    <name type="scientific">Symbiodinium pilosum</name>
    <name type="common">Dinoflagellate</name>
    <dbReference type="NCBI Taxonomy" id="2952"/>
    <lineage>
        <taxon>Eukaryota</taxon>
        <taxon>Sar</taxon>
        <taxon>Alveolata</taxon>
        <taxon>Dinophyceae</taxon>
        <taxon>Suessiales</taxon>
        <taxon>Symbiodiniaceae</taxon>
        <taxon>Symbiodinium</taxon>
    </lineage>
</organism>